<dbReference type="InterPro" id="IPR000286">
    <property type="entry name" value="HDACs"/>
</dbReference>
<organism evidence="3 4">
    <name type="scientific">Nostoc paludosum FACHB-159</name>
    <dbReference type="NCBI Taxonomy" id="2692908"/>
    <lineage>
        <taxon>Bacteria</taxon>
        <taxon>Bacillati</taxon>
        <taxon>Cyanobacteriota</taxon>
        <taxon>Cyanophyceae</taxon>
        <taxon>Nostocales</taxon>
        <taxon>Nostocaceae</taxon>
        <taxon>Nostoc</taxon>
    </lineage>
</organism>
<evidence type="ECO:0000256" key="1">
    <source>
        <dbReference type="ARBA" id="ARBA00005947"/>
    </source>
</evidence>
<dbReference type="PRINTS" id="PR01270">
    <property type="entry name" value="HDASUPER"/>
</dbReference>
<gene>
    <name evidence="3" type="ORF">H6H03_26250</name>
</gene>
<dbReference type="InterPro" id="IPR023696">
    <property type="entry name" value="Ureohydrolase_dom_sf"/>
</dbReference>
<dbReference type="EMBL" id="JACJTU010000030">
    <property type="protein sequence ID" value="MBD2737345.1"/>
    <property type="molecule type" value="Genomic_DNA"/>
</dbReference>
<dbReference type="Pfam" id="PF00850">
    <property type="entry name" value="Hist_deacetyl"/>
    <property type="match status" value="1"/>
</dbReference>
<dbReference type="Gene3D" id="3.40.800.20">
    <property type="entry name" value="Histone deacetylase domain"/>
    <property type="match status" value="1"/>
</dbReference>
<dbReference type="CDD" id="cd09992">
    <property type="entry name" value="HDAC_classII"/>
    <property type="match status" value="1"/>
</dbReference>
<dbReference type="PANTHER" id="PTHR10625">
    <property type="entry name" value="HISTONE DEACETYLASE HDAC1-RELATED"/>
    <property type="match status" value="1"/>
</dbReference>
<dbReference type="SUPFAM" id="SSF52768">
    <property type="entry name" value="Arginase/deacetylase"/>
    <property type="match status" value="1"/>
</dbReference>
<dbReference type="RefSeq" id="WP_190957951.1">
    <property type="nucleotide sequence ID" value="NZ_JACJTU010000030.1"/>
</dbReference>
<evidence type="ECO:0000313" key="3">
    <source>
        <dbReference type="EMBL" id="MBD2737345.1"/>
    </source>
</evidence>
<dbReference type="InterPro" id="IPR023801">
    <property type="entry name" value="His_deacetylse_dom"/>
</dbReference>
<sequence length="306" mass="33139">MLPVIYSDEFLDHKTGKYHPEKPERLTAIANALKAATFADKIAWRSPTPAPEQPELMSLLVKAHSPGYIKKLWTIASSGGGPLDGDTPVSPRSYDVALLAVSAWLDGVVAVLESGNPAFVLARPPGHHAESDAGMGFCLFSNAAIAAFFALEQPGINRVAILDWDVHHGNGTQSIVETHQQIAYCSLHQYPCYPGTGRATERGFYNNVLNLPVPPGSDITVYQPLFEKKVVPFLTSFEPDLLIVSAGYDANAADPLASINLQSEDYGLFTDYCLAVTRKILFGLEGGYDFDALSQSVIATIERCLL</sequence>
<name>A0ABR8KCT3_9NOSO</name>
<keyword evidence="4" id="KW-1185">Reference proteome</keyword>
<evidence type="ECO:0000313" key="4">
    <source>
        <dbReference type="Proteomes" id="UP000637383"/>
    </source>
</evidence>
<dbReference type="Proteomes" id="UP000637383">
    <property type="component" value="Unassembled WGS sequence"/>
</dbReference>
<accession>A0ABR8KCT3</accession>
<protein>
    <submittedName>
        <fullName evidence="3">Histone deacetylase</fullName>
    </submittedName>
</protein>
<dbReference type="InterPro" id="IPR037138">
    <property type="entry name" value="His_deacetylse_dom_sf"/>
</dbReference>
<feature type="domain" description="Histone deacetylase" evidence="2">
    <location>
        <begin position="19"/>
        <end position="302"/>
    </location>
</feature>
<comment type="caution">
    <text evidence="3">The sequence shown here is derived from an EMBL/GenBank/DDBJ whole genome shotgun (WGS) entry which is preliminary data.</text>
</comment>
<comment type="similarity">
    <text evidence="1">Belongs to the histone deacetylase family.</text>
</comment>
<proteinExistence type="inferred from homology"/>
<dbReference type="PANTHER" id="PTHR10625:SF10">
    <property type="entry name" value="HISTONE DEACETYLASE HDAC1"/>
    <property type="match status" value="1"/>
</dbReference>
<reference evidence="3 4" key="1">
    <citation type="journal article" date="2020" name="ISME J.">
        <title>Comparative genomics reveals insights into cyanobacterial evolution and habitat adaptation.</title>
        <authorList>
            <person name="Chen M.Y."/>
            <person name="Teng W.K."/>
            <person name="Zhao L."/>
            <person name="Hu C.X."/>
            <person name="Zhou Y.K."/>
            <person name="Han B.P."/>
            <person name="Song L.R."/>
            <person name="Shu W.S."/>
        </authorList>
    </citation>
    <scope>NUCLEOTIDE SEQUENCE [LARGE SCALE GENOMIC DNA]</scope>
    <source>
        <strain evidence="3 4">FACHB-159</strain>
    </source>
</reference>
<evidence type="ECO:0000259" key="2">
    <source>
        <dbReference type="Pfam" id="PF00850"/>
    </source>
</evidence>